<dbReference type="AlphaFoldDB" id="A0A9X1Q0L9"/>
<protein>
    <recommendedName>
        <fullName evidence="4">Secreted protein</fullName>
    </recommendedName>
</protein>
<feature type="chain" id="PRO_5040815898" description="Secreted protein" evidence="1">
    <location>
        <begin position="27"/>
        <end position="56"/>
    </location>
</feature>
<dbReference type="Proteomes" id="UP001139384">
    <property type="component" value="Unassembled WGS sequence"/>
</dbReference>
<feature type="signal peptide" evidence="1">
    <location>
        <begin position="1"/>
        <end position="26"/>
    </location>
</feature>
<comment type="caution">
    <text evidence="2">The sequence shown here is derived from an EMBL/GenBank/DDBJ whole genome shotgun (WGS) entry which is preliminary data.</text>
</comment>
<reference evidence="2" key="1">
    <citation type="submission" date="2022-01" db="EMBL/GenBank/DDBJ databases">
        <title>Draft Genome Sequences of Seven Type Strains of the Genus Streptomyces.</title>
        <authorList>
            <person name="Aziz S."/>
            <person name="Coretto E."/>
            <person name="Chronakova A."/>
            <person name="Sproer C."/>
            <person name="Huber K."/>
            <person name="Nouioui I."/>
            <person name="Gross H."/>
        </authorList>
    </citation>
    <scope>NUCLEOTIDE SEQUENCE</scope>
    <source>
        <strain evidence="2">DSM 103493</strain>
    </source>
</reference>
<evidence type="ECO:0000313" key="2">
    <source>
        <dbReference type="EMBL" id="MCF1595939.1"/>
    </source>
</evidence>
<proteinExistence type="predicted"/>
<evidence type="ECO:0000313" key="3">
    <source>
        <dbReference type="Proteomes" id="UP001139384"/>
    </source>
</evidence>
<gene>
    <name evidence="2" type="ORF">L0P92_20560</name>
</gene>
<accession>A0A9X1Q0L9</accession>
<sequence length="56" mass="5368">MRATPIAAAVLALGAFVGGFTGSSDATAPETVHVSAVASTPLTAGSVQSEDNHGNG</sequence>
<evidence type="ECO:0000256" key="1">
    <source>
        <dbReference type="SAM" id="SignalP"/>
    </source>
</evidence>
<dbReference type="EMBL" id="JAKEIP010000081">
    <property type="protein sequence ID" value="MCF1595939.1"/>
    <property type="molecule type" value="Genomic_DNA"/>
</dbReference>
<name>A0A9X1Q0L9_STRM4</name>
<keyword evidence="3" id="KW-1185">Reference proteome</keyword>
<dbReference type="RefSeq" id="WP_234764259.1">
    <property type="nucleotide sequence ID" value="NZ_JAKEIP010000081.1"/>
</dbReference>
<organism evidence="2 3">
    <name type="scientific">Streptomyces muensis</name>
    <dbReference type="NCBI Taxonomy" id="1077944"/>
    <lineage>
        <taxon>Bacteria</taxon>
        <taxon>Bacillati</taxon>
        <taxon>Actinomycetota</taxon>
        <taxon>Actinomycetes</taxon>
        <taxon>Kitasatosporales</taxon>
        <taxon>Streptomycetaceae</taxon>
        <taxon>Streptomyces</taxon>
    </lineage>
</organism>
<keyword evidence="1" id="KW-0732">Signal</keyword>
<evidence type="ECO:0008006" key="4">
    <source>
        <dbReference type="Google" id="ProtNLM"/>
    </source>
</evidence>